<dbReference type="Gene3D" id="3.30.70.270">
    <property type="match status" value="1"/>
</dbReference>
<dbReference type="KEGG" id="sdr:SCD_n01124"/>
<dbReference type="AlphaFoldDB" id="S6ABS1"/>
<dbReference type="InterPro" id="IPR035919">
    <property type="entry name" value="EAL_sf"/>
</dbReference>
<keyword evidence="1" id="KW-0472">Membrane</keyword>
<dbReference type="InterPro" id="IPR052155">
    <property type="entry name" value="Biofilm_reg_signaling"/>
</dbReference>
<dbReference type="InterPro" id="IPR001633">
    <property type="entry name" value="EAL_dom"/>
</dbReference>
<dbReference type="GO" id="GO:0016020">
    <property type="term" value="C:membrane"/>
    <property type="evidence" value="ECO:0007669"/>
    <property type="project" value="InterPro"/>
</dbReference>
<gene>
    <name evidence="6" type="ORF">SCD_n01124</name>
</gene>
<dbReference type="InterPro" id="IPR000160">
    <property type="entry name" value="GGDEF_dom"/>
</dbReference>
<dbReference type="InterPro" id="IPR035965">
    <property type="entry name" value="PAS-like_dom_sf"/>
</dbReference>
<dbReference type="PANTHER" id="PTHR44757:SF4">
    <property type="entry name" value="DIGUANYLATE CYCLASE DGCE-RELATED"/>
    <property type="match status" value="1"/>
</dbReference>
<evidence type="ECO:0000256" key="1">
    <source>
        <dbReference type="SAM" id="Phobius"/>
    </source>
</evidence>
<dbReference type="GO" id="GO:0007165">
    <property type="term" value="P:signal transduction"/>
    <property type="evidence" value="ECO:0007669"/>
    <property type="project" value="InterPro"/>
</dbReference>
<dbReference type="HOGENOM" id="CLU_000445_70_46_4"/>
<dbReference type="InterPro" id="IPR000014">
    <property type="entry name" value="PAS"/>
</dbReference>
<proteinExistence type="predicted"/>
<dbReference type="Gene3D" id="6.10.340.10">
    <property type="match status" value="1"/>
</dbReference>
<accession>S6ABS1</accession>
<dbReference type="Pfam" id="PF00990">
    <property type="entry name" value="GGDEF"/>
    <property type="match status" value="1"/>
</dbReference>
<dbReference type="PROSITE" id="PS50885">
    <property type="entry name" value="HAMP"/>
    <property type="match status" value="1"/>
</dbReference>
<evidence type="ECO:0000259" key="4">
    <source>
        <dbReference type="PROSITE" id="PS50885"/>
    </source>
</evidence>
<dbReference type="Pfam" id="PF00672">
    <property type="entry name" value="HAMP"/>
    <property type="match status" value="1"/>
</dbReference>
<evidence type="ECO:0000259" key="5">
    <source>
        <dbReference type="PROSITE" id="PS50887"/>
    </source>
</evidence>
<dbReference type="PROSITE" id="PS50887">
    <property type="entry name" value="GGDEF"/>
    <property type="match status" value="1"/>
</dbReference>
<feature type="transmembrane region" description="Helical" evidence="1">
    <location>
        <begin position="142"/>
        <end position="168"/>
    </location>
</feature>
<dbReference type="EMBL" id="AP013066">
    <property type="protein sequence ID" value="BAN34958.1"/>
    <property type="molecule type" value="Genomic_DNA"/>
</dbReference>
<dbReference type="Gene3D" id="3.30.450.20">
    <property type="entry name" value="PAS domain"/>
    <property type="match status" value="1"/>
</dbReference>
<dbReference type="eggNOG" id="COG5001">
    <property type="taxonomic scope" value="Bacteria"/>
</dbReference>
<dbReference type="Pfam" id="PF08448">
    <property type="entry name" value="PAS_4"/>
    <property type="match status" value="1"/>
</dbReference>
<dbReference type="InterPro" id="IPR003660">
    <property type="entry name" value="HAMP_dom"/>
</dbReference>
<dbReference type="Gene3D" id="3.20.20.450">
    <property type="entry name" value="EAL domain"/>
    <property type="match status" value="1"/>
</dbReference>
<keyword evidence="1" id="KW-0812">Transmembrane</keyword>
<feature type="domain" description="HAMP" evidence="4">
    <location>
        <begin position="169"/>
        <end position="221"/>
    </location>
</feature>
<dbReference type="CDD" id="cd06225">
    <property type="entry name" value="HAMP"/>
    <property type="match status" value="1"/>
</dbReference>
<dbReference type="SMART" id="SM00091">
    <property type="entry name" value="PAS"/>
    <property type="match status" value="1"/>
</dbReference>
<name>S6ABS1_SULDS</name>
<sequence length="923" mass="103091">MPRLMLAIVLVILTAASTRSYLLIVDESAYFSGHLQAEMRETGNSLALLLAEPEAIGDFARIRKLLDSQIGEREYISHIEWKSRSGSLLAQRPVPVRLEAPDWFLRIAAISDMETSFPIESDGVNYGTLTLRADSAPVLNIVWGHLVVQIKIVCVVMLIILLLTSWALRSNLKTLSQLSAAALRFERGDRAVRVEARGATEIRAVAYAFNSMVGKVEQLLQSLLQSENNLSTERSRVQATLASISEAMISTDMSGQVEYLNPQAEQMTGWSVAEAQGRSLHEVFKVIGETTRLPLNLTCQAILYGEVVKSEINSLLVTRAGHEFAIDFSFAQICHQDGSVMGCVLTFRDVSDKLKLIKQITWQAGHDPLTGLPNRSLLSDRLDQAISNSERQDKLLVLALVDLDGFKEVNDLYGHDLGDQLLKEVAQRFLHDVRGGDTVARLGGDEFVLLLNDVEDIDDMEVALDRILIDVARPYYIDGREVQLSASIGVTVYPLNDADPESLLRHADQAMYQAKQAGRNRYSIFDVSLDQQTRSRFREKERVAQALRQGELRLYYQPKVNMRTGQVIGFEGLLRWQHPERGLVGPLDFLPQVEHTDLIVEIGLWVLQEALRQLAVWEKAGMRTTVSVNIAARHFQNADLVDQLRDLFELYPTVSPGSLELEILESAALEDIQSVRAIMAACQKQGVKFALDDFGTGYSSLSYLKRLPSNTLKIDQSFVRDMLEDPDDLALIEGVVSLASIFKLGVIAEGVETTEHGVMLMRLGCDEVQGYGIARPMPAVDVPAWCTQFRPDPAWLRWADMRWDLADFPLLVAQQDHLKWVKQVTTAVSSAAMVLAEAELTDHHHCRFGLWFDSIGSERYGHLPVFAELEPIHAHVHEVGSEIIRLRDAGDIQAAEALCPQLLILKDQVLDKLADLQNAMVIY</sequence>
<dbReference type="PROSITE" id="PS50112">
    <property type="entry name" value="PAS"/>
    <property type="match status" value="1"/>
</dbReference>
<keyword evidence="7" id="KW-1185">Reference proteome</keyword>
<dbReference type="Pfam" id="PF13682">
    <property type="entry name" value="CZB"/>
    <property type="match status" value="1"/>
</dbReference>
<dbReference type="PROSITE" id="PS50883">
    <property type="entry name" value="EAL"/>
    <property type="match status" value="1"/>
</dbReference>
<dbReference type="SUPFAM" id="SSF141868">
    <property type="entry name" value="EAL domain-like"/>
    <property type="match status" value="1"/>
</dbReference>
<protein>
    <recommendedName>
        <fullName evidence="8">PAS/PAC sensor-containing diguanylate cyclase/phosphodiesterase</fullName>
    </recommendedName>
</protein>
<dbReference type="SMART" id="SM00052">
    <property type="entry name" value="EAL"/>
    <property type="match status" value="1"/>
</dbReference>
<evidence type="ECO:0000313" key="6">
    <source>
        <dbReference type="EMBL" id="BAN34958.1"/>
    </source>
</evidence>
<feature type="domain" description="EAL" evidence="3">
    <location>
        <begin position="536"/>
        <end position="790"/>
    </location>
</feature>
<dbReference type="RefSeq" id="WP_009206092.1">
    <property type="nucleotide sequence ID" value="NC_022357.1"/>
</dbReference>
<evidence type="ECO:0008006" key="8">
    <source>
        <dbReference type="Google" id="ProtNLM"/>
    </source>
</evidence>
<dbReference type="NCBIfam" id="TIGR00229">
    <property type="entry name" value="sensory_box"/>
    <property type="match status" value="1"/>
</dbReference>
<evidence type="ECO:0000259" key="2">
    <source>
        <dbReference type="PROSITE" id="PS50112"/>
    </source>
</evidence>
<dbReference type="SUPFAM" id="SSF55785">
    <property type="entry name" value="PYP-like sensor domain (PAS domain)"/>
    <property type="match status" value="1"/>
</dbReference>
<dbReference type="InterPro" id="IPR029787">
    <property type="entry name" value="Nucleotide_cyclase"/>
</dbReference>
<dbReference type="SMART" id="SM00267">
    <property type="entry name" value="GGDEF"/>
    <property type="match status" value="1"/>
</dbReference>
<dbReference type="Proteomes" id="UP000015559">
    <property type="component" value="Chromosome"/>
</dbReference>
<feature type="domain" description="PAS" evidence="2">
    <location>
        <begin position="233"/>
        <end position="287"/>
    </location>
</feature>
<dbReference type="SMART" id="SM00304">
    <property type="entry name" value="HAMP"/>
    <property type="match status" value="1"/>
</dbReference>
<organism evidence="6 7">
    <name type="scientific">Sulfuricella denitrificans (strain DSM 22764 / NBRC 105220 / skB26)</name>
    <dbReference type="NCBI Taxonomy" id="1163617"/>
    <lineage>
        <taxon>Bacteria</taxon>
        <taxon>Pseudomonadati</taxon>
        <taxon>Pseudomonadota</taxon>
        <taxon>Betaproteobacteria</taxon>
        <taxon>Nitrosomonadales</taxon>
        <taxon>Sulfuricellaceae</taxon>
        <taxon>Sulfuricella</taxon>
    </lineage>
</organism>
<dbReference type="Pfam" id="PF16448">
    <property type="entry name" value="LapD_MoxY_N"/>
    <property type="match status" value="1"/>
</dbReference>
<dbReference type="NCBIfam" id="TIGR00254">
    <property type="entry name" value="GGDEF"/>
    <property type="match status" value="1"/>
</dbReference>
<dbReference type="InterPro" id="IPR025991">
    <property type="entry name" value="Chemoreceptor_zinc-bind_dom"/>
</dbReference>
<dbReference type="CDD" id="cd01949">
    <property type="entry name" value="GGDEF"/>
    <property type="match status" value="1"/>
</dbReference>
<dbReference type="InterPro" id="IPR032244">
    <property type="entry name" value="LapD_MoxY_N"/>
</dbReference>
<dbReference type="STRING" id="1163617.SCD_n01124"/>
<dbReference type="SUPFAM" id="SSF55073">
    <property type="entry name" value="Nucleotide cyclase"/>
    <property type="match status" value="1"/>
</dbReference>
<dbReference type="eggNOG" id="COG5000">
    <property type="taxonomic scope" value="Bacteria"/>
</dbReference>
<dbReference type="CDD" id="cd00130">
    <property type="entry name" value="PAS"/>
    <property type="match status" value="1"/>
</dbReference>
<dbReference type="InterPro" id="IPR043128">
    <property type="entry name" value="Rev_trsase/Diguanyl_cyclase"/>
</dbReference>
<feature type="domain" description="GGDEF" evidence="5">
    <location>
        <begin position="394"/>
        <end position="527"/>
    </location>
</feature>
<reference evidence="6 7" key="1">
    <citation type="journal article" date="2012" name="Appl. Environ. Microbiol.">
        <title>Draft genome sequence of a psychrotolerant sulfur-oxidizing bacterium, Sulfuricella denitrificans skB26, and proteomic insights into cold adaptation.</title>
        <authorList>
            <person name="Watanabe T."/>
            <person name="Kojima H."/>
            <person name="Fukui M."/>
        </authorList>
    </citation>
    <scope>NUCLEOTIDE SEQUENCE [LARGE SCALE GENOMIC DNA]</scope>
    <source>
        <strain evidence="7">skB26</strain>
    </source>
</reference>
<dbReference type="GO" id="GO:0003824">
    <property type="term" value="F:catalytic activity"/>
    <property type="evidence" value="ECO:0007669"/>
    <property type="project" value="UniProtKB-ARBA"/>
</dbReference>
<dbReference type="CDD" id="cd01948">
    <property type="entry name" value="EAL"/>
    <property type="match status" value="1"/>
</dbReference>
<dbReference type="FunFam" id="3.30.70.270:FF:000001">
    <property type="entry name" value="Diguanylate cyclase domain protein"/>
    <property type="match status" value="1"/>
</dbReference>
<dbReference type="Gene3D" id="1.20.120.30">
    <property type="entry name" value="Aspartate receptor, ligand-binding domain"/>
    <property type="match status" value="1"/>
</dbReference>
<dbReference type="InterPro" id="IPR013656">
    <property type="entry name" value="PAS_4"/>
</dbReference>
<dbReference type="PANTHER" id="PTHR44757">
    <property type="entry name" value="DIGUANYLATE CYCLASE DGCP"/>
    <property type="match status" value="1"/>
</dbReference>
<evidence type="ECO:0000259" key="3">
    <source>
        <dbReference type="PROSITE" id="PS50883"/>
    </source>
</evidence>
<keyword evidence="1" id="KW-1133">Transmembrane helix</keyword>
<dbReference type="Pfam" id="PF00563">
    <property type="entry name" value="EAL"/>
    <property type="match status" value="1"/>
</dbReference>
<evidence type="ECO:0000313" key="7">
    <source>
        <dbReference type="Proteomes" id="UP000015559"/>
    </source>
</evidence>